<dbReference type="EMBL" id="RRGJ01000076">
    <property type="protein sequence ID" value="TJQ07804.1"/>
    <property type="molecule type" value="Genomic_DNA"/>
</dbReference>
<organism evidence="1 2">
    <name type="scientific">Escherichia coli</name>
    <dbReference type="NCBI Taxonomy" id="562"/>
    <lineage>
        <taxon>Bacteria</taxon>
        <taxon>Pseudomonadati</taxon>
        <taxon>Pseudomonadota</taxon>
        <taxon>Gammaproteobacteria</taxon>
        <taxon>Enterobacterales</taxon>
        <taxon>Enterobacteriaceae</taxon>
        <taxon>Escherichia</taxon>
    </lineage>
</organism>
<protein>
    <submittedName>
        <fullName evidence="1">DUF3304 domain-containing protein</fullName>
    </submittedName>
</protein>
<dbReference type="InterPro" id="IPR021733">
    <property type="entry name" value="DUF3304"/>
</dbReference>
<reference evidence="1 2" key="1">
    <citation type="submission" date="2018-12" db="EMBL/GenBank/DDBJ databases">
        <title>Food and Water Safety Consortium.</title>
        <authorList>
            <person name="Tyson S."/>
            <person name="Peterson C.-L."/>
            <person name="Olson A."/>
            <person name="Tyler S."/>
            <person name="Cabral J."/>
            <person name="Lynch T."/>
            <person name="Knox N."/>
            <person name="Van Domselaar G."/>
            <person name="Graham M."/>
        </authorList>
    </citation>
    <scope>NUCLEOTIDE SEQUENCE [LARGE SCALE GENOMIC DNA]</scope>
    <source>
        <strain evidence="1 2">FWSEC0118</strain>
    </source>
</reference>
<comment type="caution">
    <text evidence="1">The sequence shown here is derived from an EMBL/GenBank/DDBJ whole genome shotgun (WGS) entry which is preliminary data.</text>
</comment>
<accession>A0A0L7AFC0</accession>
<evidence type="ECO:0000313" key="1">
    <source>
        <dbReference type="EMBL" id="TJQ07804.1"/>
    </source>
</evidence>
<dbReference type="Proteomes" id="UP000309937">
    <property type="component" value="Unassembled WGS sequence"/>
</dbReference>
<dbReference type="PROSITE" id="PS51257">
    <property type="entry name" value="PROKAR_LIPOPROTEIN"/>
    <property type="match status" value="1"/>
</dbReference>
<proteinExistence type="predicted"/>
<gene>
    <name evidence="1" type="ORF">C9Z68_24535</name>
</gene>
<dbReference type="Pfam" id="PF11745">
    <property type="entry name" value="DUF3304"/>
    <property type="match status" value="1"/>
</dbReference>
<evidence type="ECO:0000313" key="2">
    <source>
        <dbReference type="Proteomes" id="UP000309937"/>
    </source>
</evidence>
<sequence>MSSEIRKSISMRAIFKCYSLMILFAVSGCSMAKNSRDYTAVDINGINHTDKAINYLHINGYGGPNISPFGDGGGYCCVMLPDKWRVGLKARIEWEVDPNPLEPIAMKKEGFGYEEDAYAKHAANYQKYKVIVDIPEYDAELCGLTVHFLSCNQIKVTTVCQKYGTPNYPIKEPREMKEPATCPAK</sequence>
<name>A0A0L7AFC0_ECOLX</name>
<dbReference type="AlphaFoldDB" id="A0A0L7AFC0"/>